<sequence length="96" mass="10463">MAPMIGCHSVMDRPESVSRVAPPTRTMATMRTAMTPSQMRKPRTCRAGIAEACAPVFMPWAATSLMGRLIAALRPQLNRARPAPLPQHDVLGGRVR</sequence>
<protein>
    <submittedName>
        <fullName evidence="2">Uncharacterized protein</fullName>
    </submittedName>
</protein>
<gene>
    <name evidence="2" type="ORF">AUC69_02780</name>
</gene>
<name>A0A1E3VPJ6_9HYPH</name>
<feature type="region of interest" description="Disordered" evidence="1">
    <location>
        <begin position="1"/>
        <end position="20"/>
    </location>
</feature>
<dbReference type="AlphaFoldDB" id="A0A1E3VPJ6"/>
<proteinExistence type="predicted"/>
<keyword evidence="3" id="KW-1185">Reference proteome</keyword>
<evidence type="ECO:0000313" key="3">
    <source>
        <dbReference type="Proteomes" id="UP000094472"/>
    </source>
</evidence>
<dbReference type="EMBL" id="LPWF01000034">
    <property type="protein sequence ID" value="ODR95439.1"/>
    <property type="molecule type" value="Genomic_DNA"/>
</dbReference>
<comment type="caution">
    <text evidence="2">The sequence shown here is derived from an EMBL/GenBank/DDBJ whole genome shotgun (WGS) entry which is preliminary data.</text>
</comment>
<reference evidence="2 3" key="1">
    <citation type="journal article" date="2016" name="Environ. Microbiol.">
        <title>New Methyloceanibacter diversity from North Sea sediments includes methanotroph containing solely the soluble methane monooxygenase.</title>
        <authorList>
            <person name="Vekeman B."/>
            <person name="Kerckhof F.M."/>
            <person name="Cremers G."/>
            <person name="de Vos P."/>
            <person name="Vandamme P."/>
            <person name="Boon N."/>
            <person name="Op den Camp H.J."/>
            <person name="Heylen K."/>
        </authorList>
    </citation>
    <scope>NUCLEOTIDE SEQUENCE [LARGE SCALE GENOMIC DNA]</scope>
    <source>
        <strain evidence="2 3">R-67175</strain>
    </source>
</reference>
<evidence type="ECO:0000313" key="2">
    <source>
        <dbReference type="EMBL" id="ODR95439.1"/>
    </source>
</evidence>
<accession>A0A1E3VPJ6</accession>
<dbReference type="Proteomes" id="UP000094472">
    <property type="component" value="Unassembled WGS sequence"/>
</dbReference>
<evidence type="ECO:0000256" key="1">
    <source>
        <dbReference type="SAM" id="MobiDB-lite"/>
    </source>
</evidence>
<organism evidence="2 3">
    <name type="scientific">Methyloceanibacter superfactus</name>
    <dbReference type="NCBI Taxonomy" id="1774969"/>
    <lineage>
        <taxon>Bacteria</taxon>
        <taxon>Pseudomonadati</taxon>
        <taxon>Pseudomonadota</taxon>
        <taxon>Alphaproteobacteria</taxon>
        <taxon>Hyphomicrobiales</taxon>
        <taxon>Hyphomicrobiaceae</taxon>
        <taxon>Methyloceanibacter</taxon>
    </lineage>
</organism>